<dbReference type="InterPro" id="IPR055346">
    <property type="entry name" value="Fe-S_cluster_assembly_SufBD"/>
</dbReference>
<evidence type="ECO:0000313" key="5">
    <source>
        <dbReference type="Proteomes" id="UP000201728"/>
    </source>
</evidence>
<dbReference type="InterPro" id="IPR000825">
    <property type="entry name" value="SUF_FeS_clus_asmbl_SufBD_core"/>
</dbReference>
<organism evidence="4 5">
    <name type="scientific">Legionella clemsonensis</name>
    <dbReference type="NCBI Taxonomy" id="1867846"/>
    <lineage>
        <taxon>Bacteria</taxon>
        <taxon>Pseudomonadati</taxon>
        <taxon>Pseudomonadota</taxon>
        <taxon>Gammaproteobacteria</taxon>
        <taxon>Legionellales</taxon>
        <taxon>Legionellaceae</taxon>
        <taxon>Legionella</taxon>
    </lineage>
</organism>
<dbReference type="InterPro" id="IPR045595">
    <property type="entry name" value="SufBD_N"/>
</dbReference>
<dbReference type="InterPro" id="IPR037284">
    <property type="entry name" value="SUF_FeS_clus_asmbl_SufBD_sf"/>
</dbReference>
<accession>A0A222P494</accession>
<dbReference type="RefSeq" id="WP_094091505.1">
    <property type="nucleotide sequence ID" value="NZ_CP016397.1"/>
</dbReference>
<dbReference type="Pfam" id="PF01458">
    <property type="entry name" value="SUFBD_core"/>
    <property type="match status" value="1"/>
</dbReference>
<dbReference type="GO" id="GO:0016226">
    <property type="term" value="P:iron-sulfur cluster assembly"/>
    <property type="evidence" value="ECO:0007669"/>
    <property type="project" value="InterPro"/>
</dbReference>
<dbReference type="KEGG" id="lcd:clem_10610"/>
<keyword evidence="5" id="KW-1185">Reference proteome</keyword>
<evidence type="ECO:0000259" key="3">
    <source>
        <dbReference type="Pfam" id="PF19295"/>
    </source>
</evidence>
<dbReference type="EMBL" id="CP016397">
    <property type="protein sequence ID" value="ASQ46668.1"/>
    <property type="molecule type" value="Genomic_DNA"/>
</dbReference>
<dbReference type="NCBIfam" id="TIGR01981">
    <property type="entry name" value="sufD"/>
    <property type="match status" value="1"/>
</dbReference>
<feature type="domain" description="SUF system FeS cluster assembly SufBD N-terminal" evidence="3">
    <location>
        <begin position="7"/>
        <end position="158"/>
    </location>
</feature>
<evidence type="ECO:0000313" key="4">
    <source>
        <dbReference type="EMBL" id="ASQ46668.1"/>
    </source>
</evidence>
<dbReference type="Proteomes" id="UP000201728">
    <property type="component" value="Chromosome"/>
</dbReference>
<dbReference type="AlphaFoldDB" id="A0A222P494"/>
<dbReference type="OrthoDB" id="9768262at2"/>
<proteinExistence type="inferred from homology"/>
<reference evidence="5" key="1">
    <citation type="submission" date="2016-07" db="EMBL/GenBank/DDBJ databases">
        <authorList>
            <person name="Florea S."/>
            <person name="Webb J.S."/>
            <person name="Jaromczyk J."/>
            <person name="Schardl C.L."/>
        </authorList>
    </citation>
    <scope>NUCLEOTIDE SEQUENCE [LARGE SCALE GENOMIC DNA]</scope>
    <source>
        <strain evidence="5">CDC-D5610</strain>
    </source>
</reference>
<dbReference type="Pfam" id="PF19295">
    <property type="entry name" value="SufBD_N"/>
    <property type="match status" value="1"/>
</dbReference>
<dbReference type="PANTHER" id="PTHR43575:SF1">
    <property type="entry name" value="PROTEIN ABCI7, CHLOROPLASTIC"/>
    <property type="match status" value="1"/>
</dbReference>
<dbReference type="PANTHER" id="PTHR43575">
    <property type="entry name" value="PROTEIN ABCI7, CHLOROPLASTIC"/>
    <property type="match status" value="1"/>
</dbReference>
<evidence type="ECO:0000256" key="1">
    <source>
        <dbReference type="ARBA" id="ARBA00043967"/>
    </source>
</evidence>
<name>A0A222P494_9GAMM</name>
<comment type="similarity">
    <text evidence="1">Belongs to the iron-sulfur cluster assembly SufBD family.</text>
</comment>
<sequence length="420" mass="47520">MSEVLDFYQKQAKEGLSSIPWVLELQEKGLRELSYYGFPTRHDEEWKYTMVDALLKQPFNRPQSGKAEEIKASDIPVKHQVIIQNGQVIGIEALAKQLPSTVIIQPLFQGLMQHENKIKPYLDKLLKHEHGFHALNTAFLNTGIVIYVPAGLVLEEPIVLSHWQDREQAVHTRHLIVLEEGAQATVIEDYRGAEQSSYFTNTITEVWASKHAKLTHYKIQRESKAAYHIGQISVQQEENSQFDSHSLSLGGKLVRSDLKLYLNQEKATCLMNGIYAPTDGQHIDHHTAVYHLVPNCRSEQDYKGILTGRSRAVFNGKVVVAKDAQHTEARQQNKNLLLSAQAEIDTKPQLEIFADDVVCTHGATVGQLDEDALFYLATRGISKQEASSYLIHAFAADNLRWVPNRPLAEWMGTLLTQQLR</sequence>
<protein>
    <submittedName>
        <fullName evidence="4">FeS cluster assembly protein SufD</fullName>
    </submittedName>
</protein>
<evidence type="ECO:0000259" key="2">
    <source>
        <dbReference type="Pfam" id="PF01458"/>
    </source>
</evidence>
<feature type="domain" description="SUF system FeS cluster assembly SufBD core" evidence="2">
    <location>
        <begin position="165"/>
        <end position="394"/>
    </location>
</feature>
<gene>
    <name evidence="4" type="primary">sufD</name>
    <name evidence="4" type="ORF">clem_10610</name>
</gene>
<dbReference type="SUPFAM" id="SSF101960">
    <property type="entry name" value="Stabilizer of iron transporter SufD"/>
    <property type="match status" value="1"/>
</dbReference>
<dbReference type="InterPro" id="IPR011542">
    <property type="entry name" value="SUF_FeS_clus_asmbl_SufD"/>
</dbReference>